<reference evidence="6" key="2">
    <citation type="submission" date="2020-09" db="EMBL/GenBank/DDBJ databases">
        <authorList>
            <person name="Sun Q."/>
            <person name="Zhou Y."/>
        </authorList>
    </citation>
    <scope>NUCLEOTIDE SEQUENCE</scope>
    <source>
        <strain evidence="6">CGMCC 1.15519</strain>
    </source>
</reference>
<sequence>MSQTTSMTPAVRAILANYESDNPGTKANLARMLMQGRLGGTGKLVILPVDQGFEHGPARSFAPNPDAYDPHYHFQLAIDAGLSAYAAPLGMIEAGADTFAGQIPTILKVNSSNSWSTSINQAVTGTVEDALRLGCSAIGFTIYPGSDDIFELMEEIRELSSEAKAVGIATVIWSYPRGGEISKAGELALDVGAYAAHMAALAGAHIIKVKLPTDHIEQKDAKKAYEDGDWSTQAKRVAHVAKACFNGRRIVVFSGGASKGADAIYQDARDIRDGGGNGSIIGRNTFQRPRAEALAMLDKVIDIYLGQD</sequence>
<evidence type="ECO:0000256" key="1">
    <source>
        <dbReference type="ARBA" id="ARBA00013068"/>
    </source>
</evidence>
<name>A0A916ZQC7_9SPHN</name>
<dbReference type="EMBL" id="BMJM01000003">
    <property type="protein sequence ID" value="GGE06297.1"/>
    <property type="molecule type" value="Genomic_DNA"/>
</dbReference>
<dbReference type="GO" id="GO:0004332">
    <property type="term" value="F:fructose-bisphosphate aldolase activity"/>
    <property type="evidence" value="ECO:0007669"/>
    <property type="project" value="UniProtKB-EC"/>
</dbReference>
<comment type="similarity">
    <text evidence="4">Belongs to the DeoC/FbaB aldolase family. FbaB subfamily.</text>
</comment>
<dbReference type="InterPro" id="IPR041720">
    <property type="entry name" value="FbaB-like"/>
</dbReference>
<keyword evidence="3" id="KW-0704">Schiff base</keyword>
<evidence type="ECO:0000256" key="3">
    <source>
        <dbReference type="ARBA" id="ARBA00023270"/>
    </source>
</evidence>
<dbReference type="GO" id="GO:0006096">
    <property type="term" value="P:glycolytic process"/>
    <property type="evidence" value="ECO:0007669"/>
    <property type="project" value="UniProtKB-KW"/>
</dbReference>
<dbReference type="PIRSF" id="PIRSF038992">
    <property type="entry name" value="Aldolase_Ia"/>
    <property type="match status" value="1"/>
</dbReference>
<dbReference type="Proteomes" id="UP000635071">
    <property type="component" value="Unassembled WGS sequence"/>
</dbReference>
<evidence type="ECO:0000256" key="5">
    <source>
        <dbReference type="PIRSR" id="PIRSR038992-1"/>
    </source>
</evidence>
<dbReference type="InterPro" id="IPR050456">
    <property type="entry name" value="DeoC/FbaB_aldolase"/>
</dbReference>
<reference evidence="6" key="1">
    <citation type="journal article" date="2014" name="Int. J. Syst. Evol. Microbiol.">
        <title>Complete genome sequence of Corynebacterium casei LMG S-19264T (=DSM 44701T), isolated from a smear-ripened cheese.</title>
        <authorList>
            <consortium name="US DOE Joint Genome Institute (JGI-PGF)"/>
            <person name="Walter F."/>
            <person name="Albersmeier A."/>
            <person name="Kalinowski J."/>
            <person name="Ruckert C."/>
        </authorList>
    </citation>
    <scope>NUCLEOTIDE SEQUENCE</scope>
    <source>
        <strain evidence="6">CGMCC 1.15519</strain>
    </source>
</reference>
<proteinExistence type="inferred from homology"/>
<dbReference type="SUPFAM" id="SSF51569">
    <property type="entry name" value="Aldolase"/>
    <property type="match status" value="1"/>
</dbReference>
<keyword evidence="7" id="KW-1185">Reference proteome</keyword>
<protein>
    <recommendedName>
        <fullName evidence="1">fructose-bisphosphate aldolase</fullName>
        <ecNumber evidence="1">4.1.2.13</ecNumber>
    </recommendedName>
</protein>
<evidence type="ECO:0000313" key="6">
    <source>
        <dbReference type="EMBL" id="GGE06297.1"/>
    </source>
</evidence>
<dbReference type="AlphaFoldDB" id="A0A916ZQC7"/>
<comment type="caution">
    <text evidence="6">The sequence shown here is derived from an EMBL/GenBank/DDBJ whole genome shotgun (WGS) entry which is preliminary data.</text>
</comment>
<feature type="active site" description="Proton donor" evidence="5">
    <location>
        <position position="175"/>
    </location>
</feature>
<evidence type="ECO:0000256" key="2">
    <source>
        <dbReference type="ARBA" id="ARBA00023239"/>
    </source>
</evidence>
<dbReference type="InterPro" id="IPR013785">
    <property type="entry name" value="Aldolase_TIM"/>
</dbReference>
<dbReference type="PANTHER" id="PTHR47916">
    <property type="entry name" value="FRUCTOSE-BISPHOSPHATE ALDOLASE CLASS 1"/>
    <property type="match status" value="1"/>
</dbReference>
<dbReference type="Gene3D" id="3.20.20.70">
    <property type="entry name" value="Aldolase class I"/>
    <property type="match status" value="1"/>
</dbReference>
<evidence type="ECO:0000256" key="4">
    <source>
        <dbReference type="ARBA" id="ARBA00049653"/>
    </source>
</evidence>
<feature type="active site" description="Schiff-base intermediate with dihydroxyacetone-P" evidence="5">
    <location>
        <position position="208"/>
    </location>
</feature>
<accession>A0A916ZQC7</accession>
<evidence type="ECO:0000313" key="7">
    <source>
        <dbReference type="Proteomes" id="UP000635071"/>
    </source>
</evidence>
<gene>
    <name evidence="6" type="primary">fbaB</name>
    <name evidence="6" type="ORF">GCM10011529_10850</name>
</gene>
<dbReference type="SMART" id="SM01133">
    <property type="entry name" value="DeoC"/>
    <property type="match status" value="1"/>
</dbReference>
<dbReference type="Pfam" id="PF01791">
    <property type="entry name" value="DeoC"/>
    <property type="match status" value="1"/>
</dbReference>
<keyword evidence="2" id="KW-0456">Lyase</keyword>
<dbReference type="EC" id="4.1.2.13" evidence="1"/>
<dbReference type="PANTHER" id="PTHR47916:SF4">
    <property type="entry name" value="FRUCTOSE-BISPHOSPHATE ALDOLASE CLASS 1"/>
    <property type="match status" value="1"/>
</dbReference>
<dbReference type="NCBIfam" id="NF006704">
    <property type="entry name" value="PRK09250.1-1"/>
    <property type="match status" value="1"/>
</dbReference>
<organism evidence="6 7">
    <name type="scientific">Sandarakinorhabdus glacialis</name>
    <dbReference type="NCBI Taxonomy" id="1614636"/>
    <lineage>
        <taxon>Bacteria</taxon>
        <taxon>Pseudomonadati</taxon>
        <taxon>Pseudomonadota</taxon>
        <taxon>Alphaproteobacteria</taxon>
        <taxon>Sphingomonadales</taxon>
        <taxon>Sphingosinicellaceae</taxon>
        <taxon>Sandarakinorhabdus</taxon>
    </lineage>
</organism>
<dbReference type="InterPro" id="IPR002915">
    <property type="entry name" value="DeoC/FbaB/LacD_aldolase"/>
</dbReference>